<feature type="compositionally biased region" description="Polar residues" evidence="1">
    <location>
        <begin position="124"/>
        <end position="136"/>
    </location>
</feature>
<feature type="compositionally biased region" description="Polar residues" evidence="1">
    <location>
        <begin position="148"/>
        <end position="159"/>
    </location>
</feature>
<feature type="compositionally biased region" description="Acidic residues" evidence="1">
    <location>
        <begin position="958"/>
        <end position="967"/>
    </location>
</feature>
<dbReference type="STRING" id="289078.A0A2X0KIE0"/>
<evidence type="ECO:0000256" key="1">
    <source>
        <dbReference type="SAM" id="MobiDB-lite"/>
    </source>
</evidence>
<feature type="region of interest" description="Disordered" evidence="1">
    <location>
        <begin position="1"/>
        <end position="93"/>
    </location>
</feature>
<dbReference type="PANTHER" id="PTHR23389:SF21">
    <property type="entry name" value="ATPASE FAMILY AAA DOMAIN-CONTAINING PROTEIN 5"/>
    <property type="match status" value="1"/>
</dbReference>
<dbReference type="GO" id="GO:0003677">
    <property type="term" value="F:DNA binding"/>
    <property type="evidence" value="ECO:0007669"/>
    <property type="project" value="TreeGrafter"/>
</dbReference>
<feature type="region of interest" description="Disordered" evidence="1">
    <location>
        <begin position="119"/>
        <end position="159"/>
    </location>
</feature>
<dbReference type="InterPro" id="IPR003593">
    <property type="entry name" value="AAA+_ATPase"/>
</dbReference>
<protein>
    <submittedName>
        <fullName evidence="3">BZ3500_MvSof-1268-A1-R1_Chr1-2g01389 protein</fullName>
    </submittedName>
</protein>
<keyword evidence="4" id="KW-1185">Reference proteome</keyword>
<accession>A0A2X0KIE0</accession>
<dbReference type="SUPFAM" id="SSF52540">
    <property type="entry name" value="P-loop containing nucleoside triphosphate hydrolases"/>
    <property type="match status" value="1"/>
</dbReference>
<dbReference type="SMART" id="SM00382">
    <property type="entry name" value="AAA"/>
    <property type="match status" value="1"/>
</dbReference>
<evidence type="ECO:0000259" key="2">
    <source>
        <dbReference type="SMART" id="SM00382"/>
    </source>
</evidence>
<dbReference type="Proteomes" id="UP000249723">
    <property type="component" value="Unassembled WGS sequence"/>
</dbReference>
<evidence type="ECO:0000313" key="3">
    <source>
        <dbReference type="EMBL" id="SCZ91408.1"/>
    </source>
</evidence>
<dbReference type="GO" id="GO:0016887">
    <property type="term" value="F:ATP hydrolysis activity"/>
    <property type="evidence" value="ECO:0007669"/>
    <property type="project" value="InterPro"/>
</dbReference>
<reference evidence="4" key="1">
    <citation type="submission" date="2016-10" db="EMBL/GenBank/DDBJ databases">
        <authorList>
            <person name="Jeantristanb JTB J.-T."/>
            <person name="Ricardo R."/>
        </authorList>
    </citation>
    <scope>NUCLEOTIDE SEQUENCE [LARGE SCALE GENOMIC DNA]</scope>
</reference>
<feature type="compositionally biased region" description="Basic and acidic residues" evidence="1">
    <location>
        <begin position="80"/>
        <end position="93"/>
    </location>
</feature>
<dbReference type="InterPro" id="IPR003959">
    <property type="entry name" value="ATPase_AAA_core"/>
</dbReference>
<gene>
    <name evidence="3" type="ORF">BZ3500_MVSOF-1268-A1-R1_CHR1-2G01389</name>
</gene>
<organism evidence="3 4">
    <name type="scientific">Microbotryum saponariae</name>
    <dbReference type="NCBI Taxonomy" id="289078"/>
    <lineage>
        <taxon>Eukaryota</taxon>
        <taxon>Fungi</taxon>
        <taxon>Dikarya</taxon>
        <taxon>Basidiomycota</taxon>
        <taxon>Pucciniomycotina</taxon>
        <taxon>Microbotryomycetes</taxon>
        <taxon>Microbotryales</taxon>
        <taxon>Microbotryaceae</taxon>
        <taxon>Microbotryum</taxon>
    </lineage>
</organism>
<dbReference type="Gene3D" id="3.40.50.300">
    <property type="entry name" value="P-loop containing nucleotide triphosphate hydrolases"/>
    <property type="match status" value="1"/>
</dbReference>
<name>A0A2X0KIE0_9BASI</name>
<dbReference type="EMBL" id="FMWP01000015">
    <property type="protein sequence ID" value="SCZ91408.1"/>
    <property type="molecule type" value="Genomic_DNA"/>
</dbReference>
<feature type="compositionally biased region" description="Basic and acidic residues" evidence="1">
    <location>
        <begin position="945"/>
        <end position="955"/>
    </location>
</feature>
<feature type="compositionally biased region" description="Pro residues" evidence="1">
    <location>
        <begin position="43"/>
        <end position="64"/>
    </location>
</feature>
<sequence length="993" mass="107999">MDPSAMSRPPPPKMYSLFKRRPPPTAAPPVAAQGVEKAADPAQPQPQPQPPPVSIGTPVTPPLQPSHQTNVAQHLSMVKASKDPRDKLANKALNTERLKALTARGDEQDDDDDVVIVAVPGSGPASTSNASNTSKPAASRPIFDRAGRSNTTPLALSRTPSASASAVPVLVIPDSPPPKAKSTFQPLGEMYRAKRLQRKLNEPVEARWPNSEEQGHFFQLGSTRLSGQYLSRDPSWMARWSSSSSGKGKAIDRGSGSTYFDAFGASVFAERLSQGRPMNLPQRIQRPLAEVSSLVSKRHTHPLLVRIAAPFRAASPNKADFERPGEGSSTVDRKDNWAVKYAPQAANEVLGSTSGSSALKLKAWLQEVKVSAQSGNNKRGRQIQRGVRIKKKRRQGYGSATDLDDFVASDNEEVDYEGLDCDDDDGGVEELSPSSGWFPSLSNLILLAGSNGSGKTATVHAVANELGWEVFEVYPGIGKRTAKDIEKLVGDVGRNHTVRAGGVSSPRKPSAAATGGLFSMFAKQSAKSQPTASSSRIDSAKAKELAETAESNAHQSLILFEEVDVLYRDEKDFWSGLVHLATTSRRPIILTCTDMSCIPFSDIGLQTINTGRSDHTEAWLPFAPPEPELAAAFLNLVALAEGHIVTEYAAHRLYVDISPAPNLPDFVTNGFADPLPHPYPTDSRVETTAPIPDLRRSLMQLQFECQWGVGDPSGIGWMDFEPGREARTNWSFRTLNEERDRDWYGSDLNLGILRSVGDPLESYATAMEARSFVDAFVSRRPAVALEDYDAPPIQWASGEMLEGPSIPSVAPQLPHQLASSSNLEQAFSNTVECIIACLSNGVSYPSNEELRTSRLSAISEAASVLIPLAIVDAPAPILPSPRIFIDYLPYIRQITANEDLLEALQGQDHVALMGRRSTRSSRAAQRRPRRLGWSEENVETIRKGGFEGIEQDRWPEIQWEDEDDPIEDAAPSTAVDEEQEELAAHSSQISESQ</sequence>
<dbReference type="InterPro" id="IPR027417">
    <property type="entry name" value="P-loop_NTPase"/>
</dbReference>
<dbReference type="Pfam" id="PF00004">
    <property type="entry name" value="AAA"/>
    <property type="match status" value="1"/>
</dbReference>
<dbReference type="AlphaFoldDB" id="A0A2X0KIE0"/>
<feature type="domain" description="AAA+ ATPase" evidence="2">
    <location>
        <begin position="441"/>
        <end position="623"/>
    </location>
</feature>
<feature type="region of interest" description="Disordered" evidence="1">
    <location>
        <begin position="945"/>
        <end position="993"/>
    </location>
</feature>
<dbReference type="PANTHER" id="PTHR23389">
    <property type="entry name" value="CHROMOSOME TRANSMISSION FIDELITY FACTOR 18"/>
    <property type="match status" value="1"/>
</dbReference>
<evidence type="ECO:0000313" key="4">
    <source>
        <dbReference type="Proteomes" id="UP000249723"/>
    </source>
</evidence>
<proteinExistence type="predicted"/>
<dbReference type="OrthoDB" id="9996895at2759"/>
<dbReference type="GO" id="GO:0005634">
    <property type="term" value="C:nucleus"/>
    <property type="evidence" value="ECO:0007669"/>
    <property type="project" value="TreeGrafter"/>
</dbReference>
<dbReference type="GO" id="GO:0005524">
    <property type="term" value="F:ATP binding"/>
    <property type="evidence" value="ECO:0007669"/>
    <property type="project" value="InterPro"/>
</dbReference>